<dbReference type="EMBL" id="LAVV01002333">
    <property type="protein sequence ID" value="KNZ62898.1"/>
    <property type="molecule type" value="Genomic_DNA"/>
</dbReference>
<accession>A0A0L6VQC7</accession>
<proteinExistence type="predicted"/>
<organism evidence="1 2">
    <name type="scientific">Puccinia sorghi</name>
    <dbReference type="NCBI Taxonomy" id="27349"/>
    <lineage>
        <taxon>Eukaryota</taxon>
        <taxon>Fungi</taxon>
        <taxon>Dikarya</taxon>
        <taxon>Basidiomycota</taxon>
        <taxon>Pucciniomycotina</taxon>
        <taxon>Pucciniomycetes</taxon>
        <taxon>Pucciniales</taxon>
        <taxon>Pucciniaceae</taxon>
        <taxon>Puccinia</taxon>
    </lineage>
</organism>
<name>A0A0L6VQC7_9BASI</name>
<dbReference type="VEuPathDB" id="FungiDB:VP01_120g9"/>
<keyword evidence="2" id="KW-1185">Reference proteome</keyword>
<dbReference type="Proteomes" id="UP000037035">
    <property type="component" value="Unassembled WGS sequence"/>
</dbReference>
<protein>
    <submittedName>
        <fullName evidence="1">Putative signal peptide protein</fullName>
    </submittedName>
</protein>
<sequence>MQGCTVFIALCMECLGGNMWTTQQYMRVASGVALPLFIYAWKNLDCGLDLRLCRQDPL</sequence>
<reference evidence="1 2" key="1">
    <citation type="submission" date="2015-08" db="EMBL/GenBank/DDBJ databases">
        <title>Next Generation Sequencing and Analysis of the Genome of Puccinia sorghi L Schw, the Causal Agent of Maize Common Rust.</title>
        <authorList>
            <person name="Rochi L."/>
            <person name="Burguener G."/>
            <person name="Darino M."/>
            <person name="Turjanski A."/>
            <person name="Kreff E."/>
            <person name="Dieguez M.J."/>
            <person name="Sacco F."/>
        </authorList>
    </citation>
    <scope>NUCLEOTIDE SEQUENCE [LARGE SCALE GENOMIC DNA]</scope>
    <source>
        <strain evidence="1 2">RO10H11247</strain>
    </source>
</reference>
<evidence type="ECO:0000313" key="2">
    <source>
        <dbReference type="Proteomes" id="UP000037035"/>
    </source>
</evidence>
<comment type="caution">
    <text evidence="1">The sequence shown here is derived from an EMBL/GenBank/DDBJ whole genome shotgun (WGS) entry which is preliminary data.</text>
</comment>
<evidence type="ECO:0000313" key="1">
    <source>
        <dbReference type="EMBL" id="KNZ62898.1"/>
    </source>
</evidence>
<gene>
    <name evidence="1" type="ORF">VP01_120g9</name>
</gene>
<dbReference type="AlphaFoldDB" id="A0A0L6VQC7"/>